<sequence>MPRPPSSFGRQTRDQARRQWPPHTCSPPFHKKAQCRLSIALNTQRGTSNAMSW</sequence>
<organism evidence="2">
    <name type="scientific">Arundo donax</name>
    <name type="common">Giant reed</name>
    <name type="synonym">Donax arundinaceus</name>
    <dbReference type="NCBI Taxonomy" id="35708"/>
    <lineage>
        <taxon>Eukaryota</taxon>
        <taxon>Viridiplantae</taxon>
        <taxon>Streptophyta</taxon>
        <taxon>Embryophyta</taxon>
        <taxon>Tracheophyta</taxon>
        <taxon>Spermatophyta</taxon>
        <taxon>Magnoliopsida</taxon>
        <taxon>Liliopsida</taxon>
        <taxon>Poales</taxon>
        <taxon>Poaceae</taxon>
        <taxon>PACMAD clade</taxon>
        <taxon>Arundinoideae</taxon>
        <taxon>Arundineae</taxon>
        <taxon>Arundo</taxon>
    </lineage>
</organism>
<feature type="region of interest" description="Disordered" evidence="1">
    <location>
        <begin position="1"/>
        <end position="31"/>
    </location>
</feature>
<reference evidence="2" key="2">
    <citation type="journal article" date="2015" name="Data Brief">
        <title>Shoot transcriptome of the giant reed, Arundo donax.</title>
        <authorList>
            <person name="Barrero R.A."/>
            <person name="Guerrero F.D."/>
            <person name="Moolhuijzen P."/>
            <person name="Goolsby J.A."/>
            <person name="Tidwell J."/>
            <person name="Bellgard S.E."/>
            <person name="Bellgard M.I."/>
        </authorList>
    </citation>
    <scope>NUCLEOTIDE SEQUENCE</scope>
    <source>
        <tissue evidence="2">Shoot tissue taken approximately 20 cm above the soil surface</tissue>
    </source>
</reference>
<proteinExistence type="predicted"/>
<reference evidence="2" key="1">
    <citation type="submission" date="2014-09" db="EMBL/GenBank/DDBJ databases">
        <authorList>
            <person name="Magalhaes I.L.F."/>
            <person name="Oliveira U."/>
            <person name="Santos F.R."/>
            <person name="Vidigal T.H.D.A."/>
            <person name="Brescovit A.D."/>
            <person name="Santos A.J."/>
        </authorList>
    </citation>
    <scope>NUCLEOTIDE SEQUENCE</scope>
    <source>
        <tissue evidence="2">Shoot tissue taken approximately 20 cm above the soil surface</tissue>
    </source>
</reference>
<name>A0A0A9GRM2_ARUDO</name>
<evidence type="ECO:0000313" key="2">
    <source>
        <dbReference type="EMBL" id="JAE23348.1"/>
    </source>
</evidence>
<accession>A0A0A9GRM2</accession>
<evidence type="ECO:0000256" key="1">
    <source>
        <dbReference type="SAM" id="MobiDB-lite"/>
    </source>
</evidence>
<dbReference type="AlphaFoldDB" id="A0A0A9GRM2"/>
<dbReference type="EMBL" id="GBRH01174548">
    <property type="protein sequence ID" value="JAE23348.1"/>
    <property type="molecule type" value="Transcribed_RNA"/>
</dbReference>
<protein>
    <submittedName>
        <fullName evidence="2">Uncharacterized protein</fullName>
    </submittedName>
</protein>